<dbReference type="InterPro" id="IPR001584">
    <property type="entry name" value="Integrase_cat-core"/>
</dbReference>
<feature type="domain" description="Integrase catalytic" evidence="1">
    <location>
        <begin position="1"/>
        <end position="50"/>
    </location>
</feature>
<dbReference type="InterPro" id="IPR012337">
    <property type="entry name" value="RNaseH-like_sf"/>
</dbReference>
<name>A0AAI9N207_9BURK</name>
<reference evidence="2 3" key="1">
    <citation type="journal article" date="2013" name="Front. Microbiol.">
        <title>The genome of the endophytic bacterium H. frisingense GSF30(T) identifies diverse strategies in the Herbaspirillum genus to interact with plants.</title>
        <authorList>
            <person name="Straub D."/>
            <person name="Rothballer M."/>
            <person name="Hartmann A."/>
            <person name="Ludewig U."/>
        </authorList>
    </citation>
    <scope>NUCLEOTIDE SEQUENCE [LARGE SCALE GENOMIC DNA]</scope>
    <source>
        <strain evidence="2 3">GSF30</strain>
    </source>
</reference>
<dbReference type="Gene3D" id="3.30.420.10">
    <property type="entry name" value="Ribonuclease H-like superfamily/Ribonuclease H"/>
    <property type="match status" value="1"/>
</dbReference>
<gene>
    <name evidence="2" type="ORF">HFRIS_020005</name>
</gene>
<evidence type="ECO:0000313" key="3">
    <source>
        <dbReference type="Proteomes" id="UP000006772"/>
    </source>
</evidence>
<evidence type="ECO:0000313" key="2">
    <source>
        <dbReference type="EMBL" id="EOA02931.1"/>
    </source>
</evidence>
<dbReference type="InterPro" id="IPR036397">
    <property type="entry name" value="RNaseH_sf"/>
</dbReference>
<evidence type="ECO:0000259" key="1">
    <source>
        <dbReference type="PROSITE" id="PS50994"/>
    </source>
</evidence>
<protein>
    <submittedName>
        <fullName evidence="2">Integrase catalytic region</fullName>
    </submittedName>
</protein>
<organism evidence="2 3">
    <name type="scientific">Herbaspirillum frisingense GSF30</name>
    <dbReference type="NCBI Taxonomy" id="864073"/>
    <lineage>
        <taxon>Bacteria</taxon>
        <taxon>Pseudomonadati</taxon>
        <taxon>Pseudomonadota</taxon>
        <taxon>Betaproteobacteria</taxon>
        <taxon>Burkholderiales</taxon>
        <taxon>Oxalobacteraceae</taxon>
        <taxon>Herbaspirillum</taxon>
    </lineage>
</organism>
<dbReference type="SUPFAM" id="SSF53098">
    <property type="entry name" value="Ribonuclease H-like"/>
    <property type="match status" value="1"/>
</dbReference>
<dbReference type="AlphaFoldDB" id="A0AAI9N207"/>
<accession>A0AAI9N207</accession>
<proteinExistence type="predicted"/>
<dbReference type="PROSITE" id="PS50994">
    <property type="entry name" value="INTEGRASE"/>
    <property type="match status" value="1"/>
</dbReference>
<dbReference type="Proteomes" id="UP000006772">
    <property type="component" value="Unassembled WGS sequence"/>
</dbReference>
<dbReference type="InterPro" id="IPR050900">
    <property type="entry name" value="Transposase_IS3/IS150/IS904"/>
</dbReference>
<dbReference type="GO" id="GO:0015074">
    <property type="term" value="P:DNA integration"/>
    <property type="evidence" value="ECO:0007669"/>
    <property type="project" value="InterPro"/>
</dbReference>
<comment type="caution">
    <text evidence="2">The sequence shown here is derived from an EMBL/GenBank/DDBJ whole genome shotgun (WGS) entry which is preliminary data.</text>
</comment>
<sequence>MCIHHTDRGCQYASALYRDFLEKFGLIGSMSAPANPYHNAHEESFMKTIKVEEVYLAGYEQFDDVAARPPYSSERSITSGARTLYWAINHLIISKHNSLSKRLSSRSILV</sequence>
<dbReference type="GO" id="GO:0003676">
    <property type="term" value="F:nucleic acid binding"/>
    <property type="evidence" value="ECO:0007669"/>
    <property type="project" value="InterPro"/>
</dbReference>
<dbReference type="PANTHER" id="PTHR46889:SF7">
    <property type="entry name" value="TRANSPOSASE FOR INSERTION SEQUENCE ELEMENT IS904"/>
    <property type="match status" value="1"/>
</dbReference>
<dbReference type="PANTHER" id="PTHR46889">
    <property type="entry name" value="TRANSPOSASE INSF FOR INSERTION SEQUENCE IS3B-RELATED"/>
    <property type="match status" value="1"/>
</dbReference>
<dbReference type="EMBL" id="AEEC02000036">
    <property type="protein sequence ID" value="EOA02931.1"/>
    <property type="molecule type" value="Genomic_DNA"/>
</dbReference>